<proteinExistence type="predicted"/>
<feature type="domain" description="VTC" evidence="2">
    <location>
        <begin position="9"/>
        <end position="226"/>
    </location>
</feature>
<feature type="compositionally biased region" description="Basic and acidic residues" evidence="1">
    <location>
        <begin position="229"/>
        <end position="242"/>
    </location>
</feature>
<dbReference type="InterPro" id="IPR018966">
    <property type="entry name" value="VTC_domain"/>
</dbReference>
<dbReference type="EMBL" id="CP035945">
    <property type="protein sequence ID" value="QBE97476.1"/>
    <property type="molecule type" value="Genomic_DNA"/>
</dbReference>
<dbReference type="Pfam" id="PF09359">
    <property type="entry name" value="VTC"/>
    <property type="match status" value="1"/>
</dbReference>
<protein>
    <recommendedName>
        <fullName evidence="2">VTC domain-containing protein</fullName>
    </recommendedName>
</protein>
<evidence type="ECO:0000256" key="1">
    <source>
        <dbReference type="SAM" id="MobiDB-lite"/>
    </source>
</evidence>
<dbReference type="Gene3D" id="3.20.100.30">
    <property type="entry name" value="VTC, catalytic tunnel domain"/>
    <property type="match status" value="1"/>
</dbReference>
<feature type="compositionally biased region" description="Basic and acidic residues" evidence="1">
    <location>
        <begin position="249"/>
        <end position="260"/>
    </location>
</feature>
<name>A0A4P6LZ59_9FIRM</name>
<dbReference type="GO" id="GO:0006799">
    <property type="term" value="P:polyphosphate biosynthetic process"/>
    <property type="evidence" value="ECO:0007669"/>
    <property type="project" value="UniProtKB-ARBA"/>
</dbReference>
<dbReference type="InterPro" id="IPR033469">
    <property type="entry name" value="CYTH-like_dom_sf"/>
</dbReference>
<sequence>MGSYQMTFKRYEKKYLLDDSQYNEFIKKTRGRLVPDDYGTTTICNIYFDTPDAQLIRASLDKPVYKEKLRLRSYGKVVKDGPVFLELKKKYQGIVYKRRENMVLSEAEGYLIRHEKPGVDTQILREIDWFLHFYKNIAPAMYIAYDRIAAYDIQEPELRVTFDWNIRFRDQELDLKKGTWGQQILEEGQQLMEIKIPGAMPVWLSGILDQLHIYPISFSKYGRAYRMQSEEKGKEDSKKTETRQMQCIPDREEKGGRYYA</sequence>
<evidence type="ECO:0000313" key="3">
    <source>
        <dbReference type="EMBL" id="QBE97476.1"/>
    </source>
</evidence>
<evidence type="ECO:0000313" key="4">
    <source>
        <dbReference type="Proteomes" id="UP000289794"/>
    </source>
</evidence>
<feature type="region of interest" description="Disordered" evidence="1">
    <location>
        <begin position="229"/>
        <end position="260"/>
    </location>
</feature>
<accession>A0A4P6LZ59</accession>
<gene>
    <name evidence="3" type="ORF">PMF13cell1_03035</name>
</gene>
<organism evidence="3 4">
    <name type="scientific">Blautia producta</name>
    <dbReference type="NCBI Taxonomy" id="33035"/>
    <lineage>
        <taxon>Bacteria</taxon>
        <taxon>Bacillati</taxon>
        <taxon>Bacillota</taxon>
        <taxon>Clostridia</taxon>
        <taxon>Lachnospirales</taxon>
        <taxon>Lachnospiraceae</taxon>
        <taxon>Blautia</taxon>
    </lineage>
</organism>
<dbReference type="InterPro" id="IPR042267">
    <property type="entry name" value="VTC_sf"/>
</dbReference>
<evidence type="ECO:0000259" key="2">
    <source>
        <dbReference type="Pfam" id="PF09359"/>
    </source>
</evidence>
<dbReference type="SUPFAM" id="SSF55154">
    <property type="entry name" value="CYTH-like phosphatases"/>
    <property type="match status" value="1"/>
</dbReference>
<dbReference type="CDD" id="cd07750">
    <property type="entry name" value="PolyPPase_VTC_like"/>
    <property type="match status" value="1"/>
</dbReference>
<dbReference type="Proteomes" id="UP000289794">
    <property type="component" value="Chromosome"/>
</dbReference>
<reference evidence="3 4" key="1">
    <citation type="submission" date="2019-01" db="EMBL/GenBank/DDBJ databases">
        <title>PMF-metabolizing Aryl O-demethylase.</title>
        <authorList>
            <person name="Kim M."/>
        </authorList>
    </citation>
    <scope>NUCLEOTIDE SEQUENCE [LARGE SCALE GENOMIC DNA]</scope>
    <source>
        <strain evidence="3 4">PMF1</strain>
    </source>
</reference>
<dbReference type="KEGG" id="bpro:PMF13cell1_03035"/>
<dbReference type="AlphaFoldDB" id="A0A4P6LZ59"/>